<dbReference type="Gene3D" id="1.20.1250.20">
    <property type="entry name" value="MFS general substrate transporter like domains"/>
    <property type="match status" value="1"/>
</dbReference>
<comment type="subcellular location">
    <subcellularLocation>
        <location evidence="1">Cell membrane</location>
        <topology evidence="1">Multi-pass membrane protein</topology>
    </subcellularLocation>
</comment>
<dbReference type="InterPro" id="IPR020846">
    <property type="entry name" value="MFS_dom"/>
</dbReference>
<feature type="domain" description="Major facilitator superfamily (MFS) profile" evidence="7">
    <location>
        <begin position="5"/>
        <end position="389"/>
    </location>
</feature>
<proteinExistence type="predicted"/>
<dbReference type="GO" id="GO:0005886">
    <property type="term" value="C:plasma membrane"/>
    <property type="evidence" value="ECO:0007669"/>
    <property type="project" value="UniProtKB-SubCell"/>
</dbReference>
<protein>
    <submittedName>
        <fullName evidence="8">Cyanate permease</fullName>
    </submittedName>
</protein>
<accession>A0A0F4LVG3</accession>
<keyword evidence="5 6" id="KW-0472">Membrane</keyword>
<dbReference type="PANTHER" id="PTHR23523">
    <property type="match status" value="1"/>
</dbReference>
<dbReference type="RefSeq" id="WP_046315435.1">
    <property type="nucleotide sequence ID" value="NZ_JAMBJK010000010.1"/>
</dbReference>
<dbReference type="AlphaFoldDB" id="A0A0F4LVG3"/>
<feature type="transmembrane region" description="Helical" evidence="6">
    <location>
        <begin position="38"/>
        <end position="59"/>
    </location>
</feature>
<keyword evidence="3 6" id="KW-0812">Transmembrane</keyword>
<evidence type="ECO:0000313" key="9">
    <source>
        <dbReference type="Proteomes" id="UP000033558"/>
    </source>
</evidence>
<evidence type="ECO:0000256" key="4">
    <source>
        <dbReference type="ARBA" id="ARBA00022989"/>
    </source>
</evidence>
<feature type="transmembrane region" description="Helical" evidence="6">
    <location>
        <begin position="132"/>
        <end position="153"/>
    </location>
</feature>
<dbReference type="Pfam" id="PF07690">
    <property type="entry name" value="MFS_1"/>
    <property type="match status" value="1"/>
</dbReference>
<reference evidence="8 9" key="1">
    <citation type="submission" date="2015-01" db="EMBL/GenBank/DDBJ databases">
        <title>Comparative genomics of the lactic acid bacteria isolated from the honey bee gut.</title>
        <authorList>
            <person name="Ellegaard K.M."/>
            <person name="Tamarit D."/>
            <person name="Javelind E."/>
            <person name="Olofsson T."/>
            <person name="Andersson S.G."/>
            <person name="Vasquez A."/>
        </authorList>
    </citation>
    <scope>NUCLEOTIDE SEQUENCE [LARGE SCALE GENOMIC DNA]</scope>
    <source>
        <strain evidence="8 9">Bin4</strain>
    </source>
</reference>
<gene>
    <name evidence="8" type="ORF">JG30_02150</name>
</gene>
<feature type="transmembrane region" description="Helical" evidence="6">
    <location>
        <begin position="7"/>
        <end position="26"/>
    </location>
</feature>
<dbReference type="HOGENOM" id="CLU_038046_1_0_9"/>
<feature type="transmembrane region" description="Helical" evidence="6">
    <location>
        <begin position="97"/>
        <end position="120"/>
    </location>
</feature>
<keyword evidence="9" id="KW-1185">Reference proteome</keyword>
<keyword evidence="2" id="KW-0813">Transport</keyword>
<comment type="caution">
    <text evidence="8">The sequence shown here is derived from an EMBL/GenBank/DDBJ whole genome shotgun (WGS) entry which is preliminary data.</text>
</comment>
<dbReference type="OrthoDB" id="9797740at2"/>
<dbReference type="SUPFAM" id="SSF103473">
    <property type="entry name" value="MFS general substrate transporter"/>
    <property type="match status" value="1"/>
</dbReference>
<feature type="transmembrane region" description="Helical" evidence="6">
    <location>
        <begin position="210"/>
        <end position="229"/>
    </location>
</feature>
<evidence type="ECO:0000256" key="6">
    <source>
        <dbReference type="SAM" id="Phobius"/>
    </source>
</evidence>
<dbReference type="GO" id="GO:0022857">
    <property type="term" value="F:transmembrane transporter activity"/>
    <property type="evidence" value="ECO:0007669"/>
    <property type="project" value="InterPro"/>
</dbReference>
<dbReference type="PROSITE" id="PS50850">
    <property type="entry name" value="MFS"/>
    <property type="match status" value="1"/>
</dbReference>
<feature type="transmembrane region" description="Helical" evidence="6">
    <location>
        <begin position="159"/>
        <end position="182"/>
    </location>
</feature>
<feature type="transmembrane region" description="Helical" evidence="6">
    <location>
        <begin position="300"/>
        <end position="324"/>
    </location>
</feature>
<evidence type="ECO:0000259" key="7">
    <source>
        <dbReference type="PROSITE" id="PS50850"/>
    </source>
</evidence>
<dbReference type="InterPro" id="IPR011701">
    <property type="entry name" value="MFS"/>
</dbReference>
<feature type="transmembrane region" description="Helical" evidence="6">
    <location>
        <begin position="275"/>
        <end position="294"/>
    </location>
</feature>
<dbReference type="Proteomes" id="UP000033558">
    <property type="component" value="Unassembled WGS sequence"/>
</dbReference>
<dbReference type="PANTHER" id="PTHR23523:SF2">
    <property type="entry name" value="2-NITROIMIDAZOLE TRANSPORTER"/>
    <property type="match status" value="1"/>
</dbReference>
<feature type="transmembrane region" description="Helical" evidence="6">
    <location>
        <begin position="241"/>
        <end position="263"/>
    </location>
</feature>
<dbReference type="EMBL" id="JXJQ01000003">
    <property type="protein sequence ID" value="KJY62767.1"/>
    <property type="molecule type" value="Genomic_DNA"/>
</dbReference>
<dbReference type="InterPro" id="IPR036259">
    <property type="entry name" value="MFS_trans_sf"/>
</dbReference>
<sequence>MKKKEYYWLAAGILLIAANLRLPITMMPPILPWLQSQLGFATSMSGLLTTIPLIMFALLSPVIAQWSRRWGNLRVLLVSLIILTIGCYLRSLTQTGWLLAGTVLIGVGIAGGNVLLPAVIQQFFPRKTTILTSLYTFIMGLIASLGTGISAPLVKATNLSVGISVISLLSLTALLVWIRVFWGWSKQDAVMQNVPEHSQKSPWRLYRFKLTWLITFFFGAQSLLYYSLLTWLPVYWTQAGFSAATSGMFATLFQLCGMPLALLTPVVARKKSGMAAISTLIGGGIALGLTLLLVSQHNLWFNTLLAILMGIASGASFSLAVVFFQRKTSTIWQTAEMSGLAQSVGYLLAAVGPALSGVVRSATHSWFLVFGAYIVIAILLWLAGVIITVQRPIDASE</sequence>
<evidence type="ECO:0000256" key="2">
    <source>
        <dbReference type="ARBA" id="ARBA00022448"/>
    </source>
</evidence>
<name>A0A0F4LVG3_9LACO</name>
<evidence type="ECO:0000256" key="1">
    <source>
        <dbReference type="ARBA" id="ARBA00004651"/>
    </source>
</evidence>
<keyword evidence="4 6" id="KW-1133">Transmembrane helix</keyword>
<feature type="transmembrane region" description="Helical" evidence="6">
    <location>
        <begin position="344"/>
        <end position="362"/>
    </location>
</feature>
<dbReference type="PATRIC" id="fig|1218492.5.peg.328"/>
<organism evidence="8 9">
    <name type="scientific">Bombilactobacillus mellifer</name>
    <dbReference type="NCBI Taxonomy" id="1218492"/>
    <lineage>
        <taxon>Bacteria</taxon>
        <taxon>Bacillati</taxon>
        <taxon>Bacillota</taxon>
        <taxon>Bacilli</taxon>
        <taxon>Lactobacillales</taxon>
        <taxon>Lactobacillaceae</taxon>
        <taxon>Bombilactobacillus</taxon>
    </lineage>
</organism>
<dbReference type="InterPro" id="IPR052524">
    <property type="entry name" value="MFS_Cyanate_Porter"/>
</dbReference>
<feature type="transmembrane region" description="Helical" evidence="6">
    <location>
        <begin position="71"/>
        <end position="91"/>
    </location>
</feature>
<evidence type="ECO:0000256" key="5">
    <source>
        <dbReference type="ARBA" id="ARBA00023136"/>
    </source>
</evidence>
<feature type="transmembrane region" description="Helical" evidence="6">
    <location>
        <begin position="368"/>
        <end position="389"/>
    </location>
</feature>
<evidence type="ECO:0000256" key="3">
    <source>
        <dbReference type="ARBA" id="ARBA00022692"/>
    </source>
</evidence>
<evidence type="ECO:0000313" key="8">
    <source>
        <dbReference type="EMBL" id="KJY62767.1"/>
    </source>
</evidence>